<organism evidence="1 2">
    <name type="scientific">Sulfurimonas aquatica</name>
    <dbReference type="NCBI Taxonomy" id="2672570"/>
    <lineage>
        <taxon>Bacteria</taxon>
        <taxon>Pseudomonadati</taxon>
        <taxon>Campylobacterota</taxon>
        <taxon>Epsilonproteobacteria</taxon>
        <taxon>Campylobacterales</taxon>
        <taxon>Sulfurimonadaceae</taxon>
        <taxon>Sulfurimonas</taxon>
    </lineage>
</organism>
<gene>
    <name evidence="1" type="ORF">GJV85_01410</name>
</gene>
<dbReference type="Proteomes" id="UP000671852">
    <property type="component" value="Chromosome"/>
</dbReference>
<evidence type="ECO:0000313" key="1">
    <source>
        <dbReference type="EMBL" id="QSZ40826.1"/>
    </source>
</evidence>
<dbReference type="EMBL" id="CP046072">
    <property type="protein sequence ID" value="QSZ40826.1"/>
    <property type="molecule type" value="Genomic_DNA"/>
</dbReference>
<evidence type="ECO:0008006" key="3">
    <source>
        <dbReference type="Google" id="ProtNLM"/>
    </source>
</evidence>
<proteinExistence type="predicted"/>
<protein>
    <recommendedName>
        <fullName evidence="3">WGR domain-containing protein</fullName>
    </recommendedName>
</protein>
<reference evidence="1" key="2">
    <citation type="submission" date="2021-04" db="EMBL/GenBank/DDBJ databases">
        <title>Isolation and characterization of a novel species of the genus Sulfurimonas.</title>
        <authorList>
            <person name="Fukui M."/>
        </authorList>
    </citation>
    <scope>NUCLEOTIDE SEQUENCE</scope>
    <source>
        <strain evidence="1">H1576</strain>
    </source>
</reference>
<dbReference type="RefSeq" id="WP_207562102.1">
    <property type="nucleotide sequence ID" value="NZ_CP046072.1"/>
</dbReference>
<sequence length="74" mass="8605">MILFKNSNERSYYYKINIYPTLFGDFLIQKEYGATQNSKPTNTIKEYVNSKKEALCLLLDIVIDKKSLGYLKTA</sequence>
<evidence type="ECO:0000313" key="2">
    <source>
        <dbReference type="Proteomes" id="UP000671852"/>
    </source>
</evidence>
<dbReference type="KEGG" id="saqt:GJV85_01410"/>
<reference evidence="1" key="1">
    <citation type="submission" date="2019-11" db="EMBL/GenBank/DDBJ databases">
        <authorList>
            <person name="Kojima H."/>
        </authorList>
    </citation>
    <scope>NUCLEOTIDE SEQUENCE</scope>
    <source>
        <strain evidence="1">H1576</strain>
    </source>
</reference>
<keyword evidence="2" id="KW-1185">Reference proteome</keyword>
<name>A0A975AYC2_9BACT</name>
<accession>A0A975AYC2</accession>
<dbReference type="AlphaFoldDB" id="A0A975AYC2"/>